<keyword evidence="2" id="KW-1185">Reference proteome</keyword>
<dbReference type="Proteomes" id="UP000239181">
    <property type="component" value="Unassembled WGS sequence"/>
</dbReference>
<accession>A0A2S9I8D7</accession>
<dbReference type="OrthoDB" id="9013626at2"/>
<evidence type="ECO:0000313" key="1">
    <source>
        <dbReference type="EMBL" id="PRD14062.1"/>
    </source>
</evidence>
<proteinExistence type="predicted"/>
<dbReference type="AlphaFoldDB" id="A0A2S9I8D7"/>
<gene>
    <name evidence="1" type="ORF">CQW29_18470</name>
</gene>
<sequence length="73" mass="7850">MKPAWEWEQASADDVRLILALCSNLSGSKTGSLVGVEGRQVRKWTAGDARIPYAAWALLVHEAGLGWIASVKG</sequence>
<organism evidence="1 2">
    <name type="scientific">Pantoea coffeiphila</name>
    <dbReference type="NCBI Taxonomy" id="1465635"/>
    <lineage>
        <taxon>Bacteria</taxon>
        <taxon>Pseudomonadati</taxon>
        <taxon>Pseudomonadota</taxon>
        <taxon>Gammaproteobacteria</taxon>
        <taxon>Enterobacterales</taxon>
        <taxon>Erwiniaceae</taxon>
        <taxon>Pantoea</taxon>
    </lineage>
</organism>
<evidence type="ECO:0000313" key="2">
    <source>
        <dbReference type="Proteomes" id="UP000239181"/>
    </source>
</evidence>
<reference evidence="1 2" key="1">
    <citation type="submission" date="2017-10" db="EMBL/GenBank/DDBJ databases">
        <title>Draft genome of two endophytic bacteria isolated from 'guarana' Paullinia cupana (Mart.) Ducke.</title>
        <authorList>
            <person name="Siqueira K.A."/>
            <person name="Liotti R.G."/>
            <person name="Mendes T.A."/>
            <person name="Soares M.A."/>
        </authorList>
    </citation>
    <scope>NUCLEOTIDE SEQUENCE [LARGE SCALE GENOMIC DNA]</scope>
    <source>
        <strain evidence="1 2">342</strain>
    </source>
</reference>
<comment type="caution">
    <text evidence="1">The sequence shown here is derived from an EMBL/GenBank/DDBJ whole genome shotgun (WGS) entry which is preliminary data.</text>
</comment>
<dbReference type="EMBL" id="PDET01000014">
    <property type="protein sequence ID" value="PRD14062.1"/>
    <property type="molecule type" value="Genomic_DNA"/>
</dbReference>
<protein>
    <submittedName>
        <fullName evidence="1">Transcriptional regulator</fullName>
    </submittedName>
</protein>
<name>A0A2S9I8D7_9GAMM</name>